<keyword evidence="2" id="KW-1185">Reference proteome</keyword>
<accession>A0A938X7G3</accession>
<evidence type="ECO:0000313" key="2">
    <source>
        <dbReference type="Proteomes" id="UP000774750"/>
    </source>
</evidence>
<name>A0A938X7G3_9FIRM</name>
<reference evidence="1" key="2">
    <citation type="journal article" date="2021" name="Sci. Rep.">
        <title>The distribution of antibiotic resistance genes in chicken gut microbiota commensals.</title>
        <authorList>
            <person name="Juricova H."/>
            <person name="Matiasovicova J."/>
            <person name="Kubasova T."/>
            <person name="Cejkova D."/>
            <person name="Rychlik I."/>
        </authorList>
    </citation>
    <scope>NUCLEOTIDE SEQUENCE</scope>
    <source>
        <strain evidence="1">An559</strain>
    </source>
</reference>
<protein>
    <submittedName>
        <fullName evidence="1">Uncharacterized protein</fullName>
    </submittedName>
</protein>
<dbReference type="RefSeq" id="WP_204446241.1">
    <property type="nucleotide sequence ID" value="NZ_JACJKY010000008.1"/>
</dbReference>
<proteinExistence type="predicted"/>
<evidence type="ECO:0000313" key="1">
    <source>
        <dbReference type="EMBL" id="MBM6920872.1"/>
    </source>
</evidence>
<organism evidence="1 2">
    <name type="scientific">Merdimmobilis hominis</name>
    <dbReference type="NCBI Taxonomy" id="2897707"/>
    <lineage>
        <taxon>Bacteria</taxon>
        <taxon>Bacillati</taxon>
        <taxon>Bacillota</taxon>
        <taxon>Clostridia</taxon>
        <taxon>Eubacteriales</taxon>
        <taxon>Oscillospiraceae</taxon>
        <taxon>Merdimmobilis</taxon>
    </lineage>
</organism>
<gene>
    <name evidence="1" type="ORF">H6A12_06870</name>
</gene>
<dbReference type="EMBL" id="JACJKY010000008">
    <property type="protein sequence ID" value="MBM6920872.1"/>
    <property type="molecule type" value="Genomic_DNA"/>
</dbReference>
<comment type="caution">
    <text evidence="1">The sequence shown here is derived from an EMBL/GenBank/DDBJ whole genome shotgun (WGS) entry which is preliminary data.</text>
</comment>
<sequence length="321" mass="37091">MEMTIRPMTAPERMYCYSQSQQIMAQTGCIGHLRGDMGSSGEQFFSSWDDHQGQLKTQEFKDEFDAVINALRFDEAHGGVLASRRAMANYCWDYPDSRMVPGEDDFGFRLDTESYSYMIRLNPNRGMYNIYCYCYQREWLDNHLQNAAKGIRFIDSHYNEKFRVPDGEKVRIITAGGEHRDMRVRYIDDYHIETNADWGNTLYHICEFAERFEERGCQDIFPLRSTLPNRCYSILESTGDIIIIQKGEKGYYHIDVTEGTKEENRAFVDSQNAKLGITKAQEEAMKAGSMFGWAVPAADPQNYDDKGALLHPNQKDRGDAR</sequence>
<dbReference type="Proteomes" id="UP000774750">
    <property type="component" value="Unassembled WGS sequence"/>
</dbReference>
<reference evidence="1" key="1">
    <citation type="submission" date="2020-08" db="EMBL/GenBank/DDBJ databases">
        <authorList>
            <person name="Cejkova D."/>
            <person name="Kubasova T."/>
            <person name="Jahodarova E."/>
            <person name="Rychlik I."/>
        </authorList>
    </citation>
    <scope>NUCLEOTIDE SEQUENCE</scope>
    <source>
        <strain evidence="1">An559</strain>
    </source>
</reference>
<dbReference type="AlphaFoldDB" id="A0A938X7G3"/>